<protein>
    <submittedName>
        <fullName evidence="1">Uncharacterized protein</fullName>
    </submittedName>
</protein>
<reference evidence="1" key="1">
    <citation type="journal article" date="2017" name="Science">
        <title>Giant viruses with an expanded complement of translation system components.</title>
        <authorList>
            <person name="Schulz F."/>
            <person name="Yutin N."/>
            <person name="Ivanova N.N."/>
            <person name="Ortega D.R."/>
            <person name="Lee T.K."/>
            <person name="Vierheilig J."/>
            <person name="Daims H."/>
            <person name="Horn M."/>
            <person name="Wagner M."/>
            <person name="Jensen G.J."/>
            <person name="Kyrpides N.C."/>
            <person name="Koonin E.V."/>
            <person name="Woyke T."/>
        </authorList>
    </citation>
    <scope>NUCLEOTIDE SEQUENCE</scope>
    <source>
        <strain evidence="1">ILV1</strain>
    </source>
</reference>
<gene>
    <name evidence="1" type="ORF">Indivirus_3_59</name>
</gene>
<organism evidence="1">
    <name type="scientific">Indivirus ILV1</name>
    <dbReference type="NCBI Taxonomy" id="1977633"/>
    <lineage>
        <taxon>Viruses</taxon>
        <taxon>Varidnaviria</taxon>
        <taxon>Bamfordvirae</taxon>
        <taxon>Nucleocytoviricota</taxon>
        <taxon>Megaviricetes</taxon>
        <taxon>Imitervirales</taxon>
        <taxon>Mimiviridae</taxon>
        <taxon>Klosneuvirinae</taxon>
        <taxon>Indivirus</taxon>
    </lineage>
</organism>
<accession>A0A1V0SDK3</accession>
<evidence type="ECO:0000313" key="1">
    <source>
        <dbReference type="EMBL" id="ARF09810.1"/>
    </source>
</evidence>
<sequence>MTEYNFHFDFKYLDFYNNERKNALFYNTSIVKNKDNEYIYVVQRIEFNEKTDIIIPGNLLECKQMTNGDRPGINFMWNQWNKFSDVAKGYTDFYKGNHKNGNLERFSSFNNTDMMTGDFRITKLNNIIFIHDSSIQNHLYLQNNSIIKFFNFKNIDKKGKNRQILSMDKDHIMYLDWIYQQINTGSKSIEPIDEFDKLFGLYEPIYEKGGVLIKIGDFSNWNMFRDHWIRFDKFIIDGKGSHLTDKKEDIEIFGSNYGIIPLFSFSTPHINYQSKQYGNFLLGVGHIKIHSDDSKYKYTEGSNIQEFRKNLYHDMKEKYGNKYVKHFGSSSPPDCQGYIYMMYFYILYTMPGEGDLYNAMMISDAYLPISLDEHKKLFEYDNDYKFSLIFPMGLEKIDDKTIIITAGYGDFYSVALEFDLECVIAKCKHDIKNMDMSKYKYYILAQYNNKSYLSRSFKKINDKCMAE</sequence>
<name>A0A1V0SDK3_9VIRU</name>
<proteinExistence type="predicted"/>
<dbReference type="EMBL" id="KY684087">
    <property type="protein sequence ID" value="ARF09810.1"/>
    <property type="molecule type" value="Genomic_DNA"/>
</dbReference>